<accession>A0ABQ2VNQ1</accession>
<keyword evidence="2" id="KW-0812">Transmembrane</keyword>
<dbReference type="Proteomes" id="UP000654471">
    <property type="component" value="Unassembled WGS sequence"/>
</dbReference>
<sequence length="415" mass="43174">MSAVRRPDHRSDHRSERRGAQQGDLRHVLTHLIIPLLMCIGMGLAYLGAFANPSPHHLPVAVVGSGTHAQVLAQTINDKAHGDLEARTVPDRAAAIEQLKHQDIFGAYVMGGTGSAGTGGAAASETASGAAASRGTTAKPAPELLVATAGSDTSASVVQKIFTPLAAQQGAPLKVTDVAPTAEDDPTGQGIFFLLVAISIGSYASVAVIGGAGAVLPMRLRAMLAIGMSFMVSIIGALFAGPVFHLVDHGEWGLWGMAWLYSAGILLIGTGLHTFLKRWTTLGVMALFVMLNFTSSGGIFRPEMQDGFFAALHAFWNGAGFVEGTRSHVYFDGYGLAGHVWTLVGWLLAGLLMVGVAALAERRRRAAEADAVANATAVAAAAGAATVPERAPWRAAARLPEQADAEEEMEEAVGV</sequence>
<feature type="transmembrane region" description="Helical" evidence="2">
    <location>
        <begin position="252"/>
        <end position="272"/>
    </location>
</feature>
<proteinExistence type="predicted"/>
<keyword evidence="2" id="KW-1133">Transmembrane helix</keyword>
<dbReference type="EMBL" id="BMRP01000082">
    <property type="protein sequence ID" value="GGV03047.1"/>
    <property type="molecule type" value="Genomic_DNA"/>
</dbReference>
<dbReference type="RefSeq" id="WP_189308547.1">
    <property type="nucleotide sequence ID" value="NZ_BMRP01000082.1"/>
</dbReference>
<feature type="region of interest" description="Disordered" evidence="1">
    <location>
        <begin position="1"/>
        <end position="22"/>
    </location>
</feature>
<comment type="caution">
    <text evidence="3">The sequence shown here is derived from an EMBL/GenBank/DDBJ whole genome shotgun (WGS) entry which is preliminary data.</text>
</comment>
<protein>
    <submittedName>
        <fullName evidence="3">Membrane protein</fullName>
    </submittedName>
</protein>
<evidence type="ECO:0000256" key="2">
    <source>
        <dbReference type="SAM" id="Phobius"/>
    </source>
</evidence>
<reference evidence="4" key="1">
    <citation type="journal article" date="2019" name="Int. J. Syst. Evol. Microbiol.">
        <title>The Global Catalogue of Microorganisms (GCM) 10K type strain sequencing project: providing services to taxonomists for standard genome sequencing and annotation.</title>
        <authorList>
            <consortium name="The Broad Institute Genomics Platform"/>
            <consortium name="The Broad Institute Genome Sequencing Center for Infectious Disease"/>
            <person name="Wu L."/>
            <person name="Ma J."/>
        </authorList>
    </citation>
    <scope>NUCLEOTIDE SEQUENCE [LARGE SCALE GENOMIC DNA]</scope>
    <source>
        <strain evidence="4">JCM 3399</strain>
    </source>
</reference>
<keyword evidence="4" id="KW-1185">Reference proteome</keyword>
<feature type="transmembrane region" description="Helical" evidence="2">
    <location>
        <begin position="279"/>
        <end position="300"/>
    </location>
</feature>
<evidence type="ECO:0000313" key="4">
    <source>
        <dbReference type="Proteomes" id="UP000654471"/>
    </source>
</evidence>
<gene>
    <name evidence="3" type="ORF">GCM10010211_82850</name>
</gene>
<evidence type="ECO:0000313" key="3">
    <source>
        <dbReference type="EMBL" id="GGV03047.1"/>
    </source>
</evidence>
<evidence type="ECO:0000256" key="1">
    <source>
        <dbReference type="SAM" id="MobiDB-lite"/>
    </source>
</evidence>
<feature type="transmembrane region" description="Helical" evidence="2">
    <location>
        <begin position="28"/>
        <end position="49"/>
    </location>
</feature>
<feature type="transmembrane region" description="Helical" evidence="2">
    <location>
        <begin position="340"/>
        <end position="360"/>
    </location>
</feature>
<feature type="transmembrane region" description="Helical" evidence="2">
    <location>
        <begin position="223"/>
        <end position="246"/>
    </location>
</feature>
<feature type="transmembrane region" description="Helical" evidence="2">
    <location>
        <begin position="191"/>
        <end position="216"/>
    </location>
</feature>
<name>A0ABQ2VNQ1_9ACTN</name>
<keyword evidence="2" id="KW-0472">Membrane</keyword>
<organism evidence="3 4">
    <name type="scientific">Streptomyces albospinus</name>
    <dbReference type="NCBI Taxonomy" id="285515"/>
    <lineage>
        <taxon>Bacteria</taxon>
        <taxon>Bacillati</taxon>
        <taxon>Actinomycetota</taxon>
        <taxon>Actinomycetes</taxon>
        <taxon>Kitasatosporales</taxon>
        <taxon>Streptomycetaceae</taxon>
        <taxon>Streptomyces</taxon>
    </lineage>
</organism>